<evidence type="ECO:0000256" key="3">
    <source>
        <dbReference type="ARBA" id="ARBA00009988"/>
    </source>
</evidence>
<evidence type="ECO:0000256" key="2">
    <source>
        <dbReference type="ARBA" id="ARBA00004323"/>
    </source>
</evidence>
<proteinExistence type="inferred from homology"/>
<evidence type="ECO:0000256" key="1">
    <source>
        <dbReference type="ARBA" id="ARBA00003886"/>
    </source>
</evidence>
<organism evidence="16 17">
    <name type="scientific">Sus scrofa</name>
    <name type="common">Pig</name>
    <dbReference type="NCBI Taxonomy" id="9823"/>
    <lineage>
        <taxon>Eukaryota</taxon>
        <taxon>Metazoa</taxon>
        <taxon>Chordata</taxon>
        <taxon>Craniata</taxon>
        <taxon>Vertebrata</taxon>
        <taxon>Euteleostomi</taxon>
        <taxon>Mammalia</taxon>
        <taxon>Eutheria</taxon>
        <taxon>Laurasiatheria</taxon>
        <taxon>Artiodactyla</taxon>
        <taxon>Suina</taxon>
        <taxon>Suidae</taxon>
        <taxon>Sus</taxon>
    </lineage>
</organism>
<evidence type="ECO:0000256" key="12">
    <source>
        <dbReference type="ARBA" id="ARBA00046649"/>
    </source>
</evidence>
<dbReference type="PANTHER" id="PTHR12788">
    <property type="entry name" value="PROTEIN-TYROSINE SULFOTRANSFERASE 2"/>
    <property type="match status" value="1"/>
</dbReference>
<protein>
    <recommendedName>
        <fullName evidence="14">Protein-tyrosine sulfotransferase</fullName>
        <ecNumber evidence="14">2.8.2.20</ecNumber>
    </recommendedName>
</protein>
<evidence type="ECO:0000256" key="9">
    <source>
        <dbReference type="ARBA" id="ARBA00023136"/>
    </source>
</evidence>
<sequence length="234" mass="25761">MRLLVWRALLAAGLALALVLAIQLGQQVLECQAVLGAPQNPWQAMRPEQEDLVMMGTDYVEYHCGKAMPHIFVGGVPLSCTTLMHVMLDAHLEAWSKSRGEKLRLDEASVTDQALEATMQAFILEVIAKHGQPAGILCNKDPFTLKSSVCLSRLFPNSKSLLMQLVLHPRCSLKLILNFLGITWSDAVLHYEDLIGKPGGVSLFKIEQSTVQVIKPVNLEALIKKTGHIPADMM</sequence>
<reference evidence="16" key="3">
    <citation type="submission" date="2025-09" db="UniProtKB">
        <authorList>
            <consortium name="Ensembl"/>
        </authorList>
    </citation>
    <scope>IDENTIFICATION</scope>
</reference>
<keyword evidence="4 14" id="KW-0808">Transferase</keyword>
<keyword evidence="11" id="KW-0325">Glycoprotein</keyword>
<evidence type="ECO:0000313" key="17">
    <source>
        <dbReference type="Proteomes" id="UP000008227"/>
    </source>
</evidence>
<keyword evidence="7" id="KW-1133">Transmembrane helix</keyword>
<evidence type="ECO:0000256" key="8">
    <source>
        <dbReference type="ARBA" id="ARBA00023034"/>
    </source>
</evidence>
<dbReference type="Pfam" id="PF13469">
    <property type="entry name" value="Sulfotransfer_3"/>
    <property type="match status" value="1"/>
</dbReference>
<dbReference type="GO" id="GO:0005794">
    <property type="term" value="C:Golgi apparatus"/>
    <property type="evidence" value="ECO:0000318"/>
    <property type="project" value="GO_Central"/>
</dbReference>
<evidence type="ECO:0000313" key="16">
    <source>
        <dbReference type="Ensembl" id="ENSSSCP00000037467.1"/>
    </source>
</evidence>
<comment type="subcellular location">
    <subcellularLocation>
        <location evidence="2">Golgi apparatus membrane</location>
        <topology evidence="2">Single-pass type II membrane protein</topology>
    </subcellularLocation>
</comment>
<dbReference type="STRING" id="9823.ENSSSCP00000037467"/>
<feature type="chain" id="PRO_5012628884" description="Protein-tyrosine sulfotransferase" evidence="15">
    <location>
        <begin position="22"/>
        <end position="234"/>
    </location>
</feature>
<evidence type="ECO:0000256" key="7">
    <source>
        <dbReference type="ARBA" id="ARBA00022989"/>
    </source>
</evidence>
<keyword evidence="9" id="KW-0472">Membrane</keyword>
<name>A0A287A169_PIG</name>
<keyword evidence="17" id="KW-1185">Reference proteome</keyword>
<reference evidence="16" key="2">
    <citation type="submission" date="2025-08" db="UniProtKB">
        <authorList>
            <consortium name="Ensembl"/>
        </authorList>
    </citation>
    <scope>IDENTIFICATION</scope>
</reference>
<dbReference type="EC" id="2.8.2.20" evidence="14"/>
<dbReference type="Proteomes" id="UP000008227">
    <property type="component" value="Unassembled WGS sequence"/>
</dbReference>
<evidence type="ECO:0000256" key="10">
    <source>
        <dbReference type="ARBA" id="ARBA00023157"/>
    </source>
</evidence>
<dbReference type="InterPro" id="IPR027417">
    <property type="entry name" value="P-loop_NTPase"/>
</dbReference>
<evidence type="ECO:0000256" key="15">
    <source>
        <dbReference type="SAM" id="SignalP"/>
    </source>
</evidence>
<dbReference type="GeneTree" id="ENSGT00390000006030"/>
<dbReference type="AlphaFoldDB" id="A0A287A169"/>
<evidence type="ECO:0000256" key="13">
    <source>
        <dbReference type="ARBA" id="ARBA00048460"/>
    </source>
</evidence>
<keyword evidence="8" id="KW-0333">Golgi apparatus</keyword>
<keyword evidence="15" id="KW-0732">Signal</keyword>
<evidence type="ECO:0000256" key="6">
    <source>
        <dbReference type="ARBA" id="ARBA00022968"/>
    </source>
</evidence>
<reference evidence="16" key="1">
    <citation type="journal article" date="2020" name="Gigascience">
        <title>An improved pig reference genome sequence to enable pig genetics and genomics research.</title>
        <authorList>
            <person name="Warr A."/>
            <person name="Affara N."/>
            <person name="Aken B."/>
            <person name="Beiki H."/>
            <person name="Bickhart D.M."/>
            <person name="Billis K."/>
            <person name="Chow W."/>
            <person name="Eory L."/>
            <person name="Finlayson H.A."/>
            <person name="Flicek P."/>
            <person name="Giron C.G."/>
            <person name="Griffin D.K."/>
            <person name="Hall R."/>
            <person name="Hannum G."/>
            <person name="Hourlier T."/>
            <person name="Howe K."/>
            <person name="Hume D.A."/>
            <person name="Izuogu O."/>
            <person name="Kim K."/>
            <person name="Koren S."/>
            <person name="Liu H."/>
            <person name="Manchanda N."/>
            <person name="Martin F.J."/>
            <person name="Nonneman D.J."/>
            <person name="O'Connor R.E."/>
            <person name="Phillippy A.M."/>
            <person name="Rohrer G.A."/>
            <person name="Rosen B.D."/>
            <person name="Rund L.A."/>
            <person name="Sargent C.A."/>
            <person name="Schook L.B."/>
            <person name="Schroeder S.G."/>
            <person name="Schwartz A.S."/>
            <person name="Skinner B.M."/>
            <person name="Talbot R."/>
            <person name="Tseng E."/>
            <person name="Tuggle C.K."/>
            <person name="Watson M."/>
            <person name="Smith T.P.L."/>
            <person name="Archibald A.L."/>
        </authorList>
    </citation>
    <scope>NUCLEOTIDE SEQUENCE [LARGE SCALE GENOMIC DNA]</scope>
    <source>
        <strain evidence="16">Duroc</strain>
    </source>
</reference>
<dbReference type="Ensembl" id="ENSSSCT00000046199.1">
    <property type="protein sequence ID" value="ENSSSCP00000037467.1"/>
    <property type="gene ID" value="ENSSSCG00000034586.1"/>
</dbReference>
<evidence type="ECO:0000256" key="11">
    <source>
        <dbReference type="ARBA" id="ARBA00023180"/>
    </source>
</evidence>
<evidence type="ECO:0000256" key="5">
    <source>
        <dbReference type="ARBA" id="ARBA00022692"/>
    </source>
</evidence>
<dbReference type="InterPro" id="IPR026634">
    <property type="entry name" value="TPST-like"/>
</dbReference>
<keyword evidence="10" id="KW-1015">Disulfide bond</keyword>
<comment type="catalytic activity">
    <reaction evidence="13 14">
        <text>L-tyrosyl-[protein] + 3'-phosphoadenylyl sulfate = O-sulfo-L-tyrosine-[protein] + adenosine 3',5'-bisphosphate + H(+)</text>
        <dbReference type="Rhea" id="RHEA:16801"/>
        <dbReference type="Rhea" id="RHEA-COMP:10136"/>
        <dbReference type="Rhea" id="RHEA-COMP:11688"/>
        <dbReference type="ChEBI" id="CHEBI:15378"/>
        <dbReference type="ChEBI" id="CHEBI:46858"/>
        <dbReference type="ChEBI" id="CHEBI:58339"/>
        <dbReference type="ChEBI" id="CHEBI:58343"/>
        <dbReference type="ChEBI" id="CHEBI:65286"/>
        <dbReference type="EC" id="2.8.2.20"/>
    </reaction>
</comment>
<dbReference type="GO" id="GO:0008476">
    <property type="term" value="F:protein-tyrosine sulfotransferase activity"/>
    <property type="evidence" value="ECO:0000318"/>
    <property type="project" value="GO_Central"/>
</dbReference>
<feature type="signal peptide" evidence="15">
    <location>
        <begin position="1"/>
        <end position="21"/>
    </location>
</feature>
<comment type="function">
    <text evidence="1 14">Catalyzes the O-sulfation of tyrosine residues within acidic motifs of polypeptides, using 3'-phosphoadenylyl sulfate (PAPS) as cosubstrate.</text>
</comment>
<dbReference type="Gene3D" id="3.40.50.300">
    <property type="entry name" value="P-loop containing nucleotide triphosphate hydrolases"/>
    <property type="match status" value="2"/>
</dbReference>
<comment type="subunit">
    <text evidence="12">Homodimer. Can also form heterodimers with TPST1.</text>
</comment>
<comment type="similarity">
    <text evidence="3 14">Belongs to the protein sulfotransferase family.</text>
</comment>
<dbReference type="Bgee" id="ENSSSCG00000034586">
    <property type="expression patterns" value="Expressed in uterus and 18 other cell types or tissues"/>
</dbReference>
<dbReference type="SUPFAM" id="SSF52540">
    <property type="entry name" value="P-loop containing nucleoside triphosphate hydrolases"/>
    <property type="match status" value="1"/>
</dbReference>
<keyword evidence="5" id="KW-0812">Transmembrane</keyword>
<dbReference type="PANTHER" id="PTHR12788:SF6">
    <property type="entry name" value="PROTEIN-TYROSINE SULFOTRANSFERASE 2"/>
    <property type="match status" value="1"/>
</dbReference>
<keyword evidence="6" id="KW-0735">Signal-anchor</keyword>
<dbReference type="GO" id="GO:0000139">
    <property type="term" value="C:Golgi membrane"/>
    <property type="evidence" value="ECO:0007669"/>
    <property type="project" value="UniProtKB-SubCell"/>
</dbReference>
<dbReference type="InParanoid" id="A0A287A169"/>
<evidence type="ECO:0000256" key="14">
    <source>
        <dbReference type="RuleBase" id="RU365018"/>
    </source>
</evidence>
<evidence type="ECO:0000256" key="4">
    <source>
        <dbReference type="ARBA" id="ARBA00022679"/>
    </source>
</evidence>
<accession>A0A287A169</accession>